<keyword evidence="1 3" id="KW-0689">Ribosomal protein</keyword>
<dbReference type="GO" id="GO:0005737">
    <property type="term" value="C:cytoplasm"/>
    <property type="evidence" value="ECO:0007669"/>
    <property type="project" value="UniProtKB-ARBA"/>
</dbReference>
<dbReference type="GO" id="GO:0003735">
    <property type="term" value="F:structural constituent of ribosome"/>
    <property type="evidence" value="ECO:0007669"/>
    <property type="project" value="InterPro"/>
</dbReference>
<proteinExistence type="inferred from homology"/>
<name>A0A5C5VJ86_9BACT</name>
<dbReference type="SUPFAM" id="SSF54565">
    <property type="entry name" value="Ribosomal protein S16"/>
    <property type="match status" value="1"/>
</dbReference>
<evidence type="ECO:0000256" key="1">
    <source>
        <dbReference type="ARBA" id="ARBA00022980"/>
    </source>
</evidence>
<sequence>MSVRIRMKKMGRTHRPFFRICATDKRAPRDGKVLEELGTYDPMVSETDARARFKNERVEYWLSVGAQPSEKVAVLIKKYGPNGTHLDAQKEALDRLAMGREVPDPGEPASLPKAPEPEQPAEAAAPAEAEAPADDAAAAEAPAEEAKAEEAPAEEAKAEEPAAAEESSEEKPAE</sequence>
<gene>
    <name evidence="3 5" type="primary">rpsP</name>
    <name evidence="5" type="ORF">KOR34_29150</name>
</gene>
<dbReference type="Pfam" id="PF00886">
    <property type="entry name" value="Ribosomal_S16"/>
    <property type="match status" value="1"/>
</dbReference>
<keyword evidence="2 3" id="KW-0687">Ribonucleoprotein</keyword>
<dbReference type="HAMAP" id="MF_00385">
    <property type="entry name" value="Ribosomal_bS16"/>
    <property type="match status" value="1"/>
</dbReference>
<dbReference type="InterPro" id="IPR000307">
    <property type="entry name" value="Ribosomal_bS16"/>
</dbReference>
<dbReference type="AlphaFoldDB" id="A0A5C5VJ86"/>
<feature type="compositionally biased region" description="Low complexity" evidence="4">
    <location>
        <begin position="120"/>
        <end position="141"/>
    </location>
</feature>
<dbReference type="PANTHER" id="PTHR12919:SF20">
    <property type="entry name" value="SMALL RIBOSOMAL SUBUNIT PROTEIN BS16M"/>
    <property type="match status" value="1"/>
</dbReference>
<dbReference type="PANTHER" id="PTHR12919">
    <property type="entry name" value="30S RIBOSOMAL PROTEIN S16"/>
    <property type="match status" value="1"/>
</dbReference>
<evidence type="ECO:0000256" key="3">
    <source>
        <dbReference type="HAMAP-Rule" id="MF_00385"/>
    </source>
</evidence>
<evidence type="ECO:0000313" key="5">
    <source>
        <dbReference type="EMBL" id="TWT37949.1"/>
    </source>
</evidence>
<dbReference type="Gene3D" id="3.30.1320.10">
    <property type="match status" value="1"/>
</dbReference>
<dbReference type="RefSeq" id="WP_228714610.1">
    <property type="nucleotide sequence ID" value="NZ_SIHJ01000001.1"/>
</dbReference>
<dbReference type="GO" id="GO:0006412">
    <property type="term" value="P:translation"/>
    <property type="evidence" value="ECO:0007669"/>
    <property type="project" value="UniProtKB-UniRule"/>
</dbReference>
<evidence type="ECO:0000313" key="6">
    <source>
        <dbReference type="Proteomes" id="UP000316714"/>
    </source>
</evidence>
<dbReference type="NCBIfam" id="TIGR00002">
    <property type="entry name" value="S16"/>
    <property type="match status" value="1"/>
</dbReference>
<dbReference type="InterPro" id="IPR023803">
    <property type="entry name" value="Ribosomal_bS16_dom_sf"/>
</dbReference>
<feature type="compositionally biased region" description="Basic and acidic residues" evidence="4">
    <location>
        <begin position="87"/>
        <end position="103"/>
    </location>
</feature>
<accession>A0A5C5VJ86</accession>
<dbReference type="GO" id="GO:0015935">
    <property type="term" value="C:small ribosomal subunit"/>
    <property type="evidence" value="ECO:0007669"/>
    <property type="project" value="TreeGrafter"/>
</dbReference>
<comment type="similarity">
    <text evidence="3">Belongs to the bacterial ribosomal protein bS16 family.</text>
</comment>
<feature type="compositionally biased region" description="Basic and acidic residues" evidence="4">
    <location>
        <begin position="144"/>
        <end position="160"/>
    </location>
</feature>
<comment type="caution">
    <text evidence="5">The sequence shown here is derived from an EMBL/GenBank/DDBJ whole genome shotgun (WGS) entry which is preliminary data.</text>
</comment>
<organism evidence="5 6">
    <name type="scientific">Posidoniimonas corsicana</name>
    <dbReference type="NCBI Taxonomy" id="1938618"/>
    <lineage>
        <taxon>Bacteria</taxon>
        <taxon>Pseudomonadati</taxon>
        <taxon>Planctomycetota</taxon>
        <taxon>Planctomycetia</taxon>
        <taxon>Pirellulales</taxon>
        <taxon>Lacipirellulaceae</taxon>
        <taxon>Posidoniimonas</taxon>
    </lineage>
</organism>
<reference evidence="5 6" key="1">
    <citation type="submission" date="2019-02" db="EMBL/GenBank/DDBJ databases">
        <title>Deep-cultivation of Planctomycetes and their phenomic and genomic characterization uncovers novel biology.</title>
        <authorList>
            <person name="Wiegand S."/>
            <person name="Jogler M."/>
            <person name="Boedeker C."/>
            <person name="Pinto D."/>
            <person name="Vollmers J."/>
            <person name="Rivas-Marin E."/>
            <person name="Kohn T."/>
            <person name="Peeters S.H."/>
            <person name="Heuer A."/>
            <person name="Rast P."/>
            <person name="Oberbeckmann S."/>
            <person name="Bunk B."/>
            <person name="Jeske O."/>
            <person name="Meyerdierks A."/>
            <person name="Storesund J.E."/>
            <person name="Kallscheuer N."/>
            <person name="Luecker S."/>
            <person name="Lage O.M."/>
            <person name="Pohl T."/>
            <person name="Merkel B.J."/>
            <person name="Hornburger P."/>
            <person name="Mueller R.-W."/>
            <person name="Bruemmer F."/>
            <person name="Labrenz M."/>
            <person name="Spormann A.M."/>
            <person name="Op Den Camp H."/>
            <person name="Overmann J."/>
            <person name="Amann R."/>
            <person name="Jetten M.S.M."/>
            <person name="Mascher T."/>
            <person name="Medema M.H."/>
            <person name="Devos D.P."/>
            <person name="Kaster A.-K."/>
            <person name="Ovreas L."/>
            <person name="Rohde M."/>
            <person name="Galperin M.Y."/>
            <person name="Jogler C."/>
        </authorList>
    </citation>
    <scope>NUCLEOTIDE SEQUENCE [LARGE SCALE GENOMIC DNA]</scope>
    <source>
        <strain evidence="5 6">KOR34</strain>
    </source>
</reference>
<dbReference type="Proteomes" id="UP000316714">
    <property type="component" value="Unassembled WGS sequence"/>
</dbReference>
<keyword evidence="6" id="KW-1185">Reference proteome</keyword>
<protein>
    <recommendedName>
        <fullName evidence="3">Small ribosomal subunit protein bS16</fullName>
    </recommendedName>
</protein>
<dbReference type="EMBL" id="SIHJ01000001">
    <property type="protein sequence ID" value="TWT37949.1"/>
    <property type="molecule type" value="Genomic_DNA"/>
</dbReference>
<evidence type="ECO:0000256" key="4">
    <source>
        <dbReference type="SAM" id="MobiDB-lite"/>
    </source>
</evidence>
<evidence type="ECO:0000256" key="2">
    <source>
        <dbReference type="ARBA" id="ARBA00023274"/>
    </source>
</evidence>
<feature type="region of interest" description="Disordered" evidence="4">
    <location>
        <begin position="80"/>
        <end position="174"/>
    </location>
</feature>